<evidence type="ECO:0000256" key="14">
    <source>
        <dbReference type="ARBA" id="ARBA00022840"/>
    </source>
</evidence>
<keyword evidence="10" id="KW-0169">Cobalamin biosynthesis</keyword>
<dbReference type="STRING" id="47839.BN973_03684"/>
<name>A0A024JZT0_9MYCO</name>
<feature type="binding site" evidence="19">
    <location>
        <begin position="43"/>
        <end position="45"/>
    </location>
    <ligand>
        <name>GTP</name>
        <dbReference type="ChEBI" id="CHEBI:37565"/>
    </ligand>
</feature>
<dbReference type="PIRSF" id="PIRSF006135">
    <property type="entry name" value="CobU"/>
    <property type="match status" value="1"/>
</dbReference>
<feature type="binding site" evidence="19">
    <location>
        <position position="73"/>
    </location>
    <ligand>
        <name>GTP</name>
        <dbReference type="ChEBI" id="CHEBI:37565"/>
    </ligand>
</feature>
<evidence type="ECO:0000256" key="2">
    <source>
        <dbReference type="ARBA" id="ARBA00000711"/>
    </source>
</evidence>
<reference evidence="20" key="2">
    <citation type="submission" date="2014-04" db="EMBL/GenBank/DDBJ databases">
        <authorList>
            <person name="Urmite Genomes U."/>
        </authorList>
    </citation>
    <scope>NUCLEOTIDE SEQUENCE</scope>
    <source>
        <strain evidence="20">DSM 44626</strain>
    </source>
</reference>
<protein>
    <recommendedName>
        <fullName evidence="16">Adenosylcobinamide kinase</fullName>
        <ecNumber evidence="8">2.7.1.156</ecNumber>
        <ecNumber evidence="9">2.7.7.62</ecNumber>
    </recommendedName>
    <alternativeName>
        <fullName evidence="17">Adenosylcobinamide-phosphate guanylyltransferase</fullName>
    </alternativeName>
</protein>
<comment type="catalytic activity">
    <reaction evidence="2">
        <text>adenosylcob(III)inamide phosphate + GTP + H(+) = adenosylcob(III)inamide-GDP + diphosphate</text>
        <dbReference type="Rhea" id="RHEA:22712"/>
        <dbReference type="ChEBI" id="CHEBI:15378"/>
        <dbReference type="ChEBI" id="CHEBI:33019"/>
        <dbReference type="ChEBI" id="CHEBI:37565"/>
        <dbReference type="ChEBI" id="CHEBI:58502"/>
        <dbReference type="ChEBI" id="CHEBI:60487"/>
        <dbReference type="EC" id="2.7.7.62"/>
    </reaction>
</comment>
<keyword evidence="15 19" id="KW-0342">GTP-binding</keyword>
<comment type="function">
    <text evidence="4">Catalyzes ATP-dependent phosphorylation of adenosylcobinamide and addition of GMP to adenosylcobinamide phosphate.</text>
</comment>
<dbReference type="GO" id="GO:0005525">
    <property type="term" value="F:GTP binding"/>
    <property type="evidence" value="ECO:0007669"/>
    <property type="project" value="UniProtKB-KW"/>
</dbReference>
<evidence type="ECO:0000256" key="19">
    <source>
        <dbReference type="PIRSR" id="PIRSR006135-2"/>
    </source>
</evidence>
<comment type="catalytic activity">
    <reaction evidence="3">
        <text>adenosylcob(III)inamide + GTP = adenosylcob(III)inamide phosphate + GDP + H(+)</text>
        <dbReference type="Rhea" id="RHEA:15765"/>
        <dbReference type="ChEBI" id="CHEBI:2480"/>
        <dbReference type="ChEBI" id="CHEBI:15378"/>
        <dbReference type="ChEBI" id="CHEBI:37565"/>
        <dbReference type="ChEBI" id="CHEBI:58189"/>
        <dbReference type="ChEBI" id="CHEBI:58502"/>
        <dbReference type="EC" id="2.7.1.156"/>
    </reaction>
</comment>
<dbReference type="HOGENOM" id="CLU_094161_0_1_11"/>
<evidence type="ECO:0000256" key="11">
    <source>
        <dbReference type="ARBA" id="ARBA00022679"/>
    </source>
</evidence>
<evidence type="ECO:0000256" key="17">
    <source>
        <dbReference type="ARBA" id="ARBA00030571"/>
    </source>
</evidence>
<proteinExistence type="inferred from homology"/>
<organism evidence="20">
    <name type="scientific">Mycobacterium triplex</name>
    <dbReference type="NCBI Taxonomy" id="47839"/>
    <lineage>
        <taxon>Bacteria</taxon>
        <taxon>Bacillati</taxon>
        <taxon>Actinomycetota</taxon>
        <taxon>Actinomycetes</taxon>
        <taxon>Mycobacteriales</taxon>
        <taxon>Mycobacteriaceae</taxon>
        <taxon>Mycobacterium</taxon>
        <taxon>Mycobacterium simiae complex</taxon>
    </lineage>
</organism>
<dbReference type="EC" id="2.7.7.62" evidence="9"/>
<comment type="catalytic activity">
    <reaction evidence="1">
        <text>adenosylcob(III)inamide + ATP = adenosylcob(III)inamide phosphate + ADP + H(+)</text>
        <dbReference type="Rhea" id="RHEA:15769"/>
        <dbReference type="ChEBI" id="CHEBI:2480"/>
        <dbReference type="ChEBI" id="CHEBI:15378"/>
        <dbReference type="ChEBI" id="CHEBI:30616"/>
        <dbReference type="ChEBI" id="CHEBI:58502"/>
        <dbReference type="ChEBI" id="CHEBI:456216"/>
        <dbReference type="EC" id="2.7.1.156"/>
    </reaction>
</comment>
<evidence type="ECO:0000256" key="13">
    <source>
        <dbReference type="ARBA" id="ARBA00022777"/>
    </source>
</evidence>
<keyword evidence="11" id="KW-0808">Transferase</keyword>
<dbReference type="Pfam" id="PF02283">
    <property type="entry name" value="CobU"/>
    <property type="match status" value="1"/>
</dbReference>
<keyword evidence="14" id="KW-0067">ATP-binding</keyword>
<feature type="active site" description="GMP-histidine intermediate" evidence="18">
    <location>
        <position position="61"/>
    </location>
</feature>
<evidence type="ECO:0000256" key="7">
    <source>
        <dbReference type="ARBA" id="ARBA00007490"/>
    </source>
</evidence>
<dbReference type="GO" id="GO:0008820">
    <property type="term" value="F:cobinamide phosphate guanylyltransferase activity"/>
    <property type="evidence" value="ECO:0007669"/>
    <property type="project" value="UniProtKB-EC"/>
</dbReference>
<sequence>MPESLLNPVRTLVLGGIRSGKSEWAEQAIAASLPPGQPVRYLASGRGDQADEDWAQRIAKHRVRRPAHWSTVETQCITTELRRSPDTPTLVDDLGSWLTGTLDRHRAWETGSVAAPVEEMLGAVGAFEATLVLVSPEVGLTVVPATASGRRFADELGALNQRVAALCERVVLVVAGQPLSIKPPGA</sequence>
<dbReference type="UniPathway" id="UPA00148">
    <property type="reaction ID" value="UER00236"/>
</dbReference>
<feature type="binding site" evidence="19">
    <location>
        <begin position="15"/>
        <end position="22"/>
    </location>
    <ligand>
        <name>GTP</name>
        <dbReference type="ChEBI" id="CHEBI:37565"/>
    </ligand>
</feature>
<evidence type="ECO:0000256" key="15">
    <source>
        <dbReference type="ARBA" id="ARBA00023134"/>
    </source>
</evidence>
<evidence type="ECO:0000256" key="18">
    <source>
        <dbReference type="PIRSR" id="PIRSR006135-1"/>
    </source>
</evidence>
<evidence type="ECO:0000256" key="10">
    <source>
        <dbReference type="ARBA" id="ARBA00022573"/>
    </source>
</evidence>
<evidence type="ECO:0000256" key="5">
    <source>
        <dbReference type="ARBA" id="ARBA00004692"/>
    </source>
</evidence>
<keyword evidence="12 19" id="KW-0547">Nucleotide-binding</keyword>
<reference evidence="20" key="1">
    <citation type="journal article" date="2014" name="Genome Announc.">
        <title>Draft Genome Sequence of Mycobacterium triplex DSM 44626.</title>
        <authorList>
            <person name="Sassi M."/>
            <person name="Croce O."/>
            <person name="Robert C."/>
            <person name="Raoult D."/>
            <person name="Drancourt M."/>
        </authorList>
    </citation>
    <scope>NUCLEOTIDE SEQUENCE [LARGE SCALE GENOMIC DNA]</scope>
    <source>
        <strain evidence="20">DSM 44626</strain>
    </source>
</reference>
<evidence type="ECO:0000256" key="3">
    <source>
        <dbReference type="ARBA" id="ARBA00001522"/>
    </source>
</evidence>
<dbReference type="GO" id="GO:0005524">
    <property type="term" value="F:ATP binding"/>
    <property type="evidence" value="ECO:0007669"/>
    <property type="project" value="UniProtKB-KW"/>
</dbReference>
<dbReference type="GO" id="GO:0009236">
    <property type="term" value="P:cobalamin biosynthetic process"/>
    <property type="evidence" value="ECO:0007669"/>
    <property type="project" value="UniProtKB-UniPathway"/>
</dbReference>
<dbReference type="GO" id="GO:0043752">
    <property type="term" value="F:adenosylcobinamide kinase activity"/>
    <property type="evidence" value="ECO:0007669"/>
    <property type="project" value="UniProtKB-EC"/>
</dbReference>
<evidence type="ECO:0000256" key="6">
    <source>
        <dbReference type="ARBA" id="ARBA00005159"/>
    </source>
</evidence>
<dbReference type="PANTHER" id="PTHR34848:SF1">
    <property type="entry name" value="BIFUNCTIONAL ADENOSYLCOBALAMIN BIOSYNTHESIS PROTEIN COBU"/>
    <property type="match status" value="1"/>
</dbReference>
<evidence type="ECO:0000313" key="20">
    <source>
        <dbReference type="EMBL" id="CDO89310.1"/>
    </source>
</evidence>
<dbReference type="EC" id="2.7.1.156" evidence="8"/>
<dbReference type="Gene3D" id="3.40.50.300">
    <property type="entry name" value="P-loop containing nucleotide triphosphate hydrolases"/>
    <property type="match status" value="1"/>
</dbReference>
<accession>A0A024JZT0</accession>
<dbReference type="eggNOG" id="COG2087">
    <property type="taxonomic scope" value="Bacteria"/>
</dbReference>
<feature type="binding site" evidence="19">
    <location>
        <begin position="62"/>
        <end position="65"/>
    </location>
    <ligand>
        <name>GTP</name>
        <dbReference type="ChEBI" id="CHEBI:37565"/>
    </ligand>
</feature>
<dbReference type="EMBL" id="HG964446">
    <property type="protein sequence ID" value="CDO89310.1"/>
    <property type="molecule type" value="Genomic_DNA"/>
</dbReference>
<dbReference type="AlphaFoldDB" id="A0A024JZT0"/>
<evidence type="ECO:0000256" key="9">
    <source>
        <dbReference type="ARBA" id="ARBA00012523"/>
    </source>
</evidence>
<comment type="similarity">
    <text evidence="7">Belongs to the CobU/CobP family.</text>
</comment>
<dbReference type="SUPFAM" id="SSF52540">
    <property type="entry name" value="P-loop containing nucleoside triphosphate hydrolases"/>
    <property type="match status" value="1"/>
</dbReference>
<comment type="pathway">
    <text evidence="5">Cofactor biosynthesis; adenosylcobalamin biosynthesis; adenosylcobalamin from cob(II)yrinate a,c-diamide: step 6/7.</text>
</comment>
<evidence type="ECO:0000256" key="8">
    <source>
        <dbReference type="ARBA" id="ARBA00012016"/>
    </source>
</evidence>
<dbReference type="Proteomes" id="UP000028880">
    <property type="component" value="Unassembled WGS sequence"/>
</dbReference>
<gene>
    <name evidence="20" type="primary">cobU</name>
    <name evidence="20" type="ORF">BN973_03684</name>
</gene>
<evidence type="ECO:0000256" key="4">
    <source>
        <dbReference type="ARBA" id="ARBA00003889"/>
    </source>
</evidence>
<dbReference type="PANTHER" id="PTHR34848">
    <property type="match status" value="1"/>
</dbReference>
<evidence type="ECO:0000256" key="12">
    <source>
        <dbReference type="ARBA" id="ARBA00022741"/>
    </source>
</evidence>
<dbReference type="InterPro" id="IPR027417">
    <property type="entry name" value="P-loop_NTPase"/>
</dbReference>
<feature type="binding site" evidence="19">
    <location>
        <position position="92"/>
    </location>
    <ligand>
        <name>GTP</name>
        <dbReference type="ChEBI" id="CHEBI:37565"/>
    </ligand>
</feature>
<evidence type="ECO:0000256" key="1">
    <source>
        <dbReference type="ARBA" id="ARBA00000312"/>
    </source>
</evidence>
<dbReference type="CDD" id="cd00544">
    <property type="entry name" value="CobU"/>
    <property type="match status" value="1"/>
</dbReference>
<dbReference type="InterPro" id="IPR003203">
    <property type="entry name" value="CobU/CobP"/>
</dbReference>
<keyword evidence="13" id="KW-0418">Kinase</keyword>
<evidence type="ECO:0000256" key="16">
    <source>
        <dbReference type="ARBA" id="ARBA00029570"/>
    </source>
</evidence>
<comment type="pathway">
    <text evidence="6">Cofactor biosynthesis; adenosylcobalamin biosynthesis; adenosylcobalamin from cob(II)yrinate a,c-diamide: step 5/7.</text>
</comment>